<evidence type="ECO:0000313" key="1">
    <source>
        <dbReference type="EnsemblProtists" id="PYU1_T010747"/>
    </source>
</evidence>
<dbReference type="InParanoid" id="K3X0J8"/>
<dbReference type="EnsemblProtists" id="PYU1_T010747">
    <property type="protein sequence ID" value="PYU1_T010747"/>
    <property type="gene ID" value="PYU1_G010724"/>
</dbReference>
<dbReference type="VEuPathDB" id="FungiDB:PYU1_G010724"/>
<protein>
    <submittedName>
        <fullName evidence="1">Uncharacterized protein</fullName>
    </submittedName>
</protein>
<reference evidence="2" key="1">
    <citation type="journal article" date="2010" name="Genome Biol.">
        <title>Genome sequence of the necrotrophic plant pathogen Pythium ultimum reveals original pathogenicity mechanisms and effector repertoire.</title>
        <authorList>
            <person name="Levesque C.A."/>
            <person name="Brouwer H."/>
            <person name="Cano L."/>
            <person name="Hamilton J.P."/>
            <person name="Holt C."/>
            <person name="Huitema E."/>
            <person name="Raffaele S."/>
            <person name="Robideau G.P."/>
            <person name="Thines M."/>
            <person name="Win J."/>
            <person name="Zerillo M.M."/>
            <person name="Beakes G.W."/>
            <person name="Boore J.L."/>
            <person name="Busam D."/>
            <person name="Dumas B."/>
            <person name="Ferriera S."/>
            <person name="Fuerstenberg S.I."/>
            <person name="Gachon C.M."/>
            <person name="Gaulin E."/>
            <person name="Govers F."/>
            <person name="Grenville-Briggs L."/>
            <person name="Horner N."/>
            <person name="Hostetler J."/>
            <person name="Jiang R.H."/>
            <person name="Johnson J."/>
            <person name="Krajaejun T."/>
            <person name="Lin H."/>
            <person name="Meijer H.J."/>
            <person name="Moore B."/>
            <person name="Morris P."/>
            <person name="Phuntmart V."/>
            <person name="Puiu D."/>
            <person name="Shetty J."/>
            <person name="Stajich J.E."/>
            <person name="Tripathy S."/>
            <person name="Wawra S."/>
            <person name="van West P."/>
            <person name="Whitty B.R."/>
            <person name="Coutinho P.M."/>
            <person name="Henrissat B."/>
            <person name="Martin F."/>
            <person name="Thomas P.D."/>
            <person name="Tyler B.M."/>
            <person name="De Vries R.P."/>
            <person name="Kamoun S."/>
            <person name="Yandell M."/>
            <person name="Tisserat N."/>
            <person name="Buell C.R."/>
        </authorList>
    </citation>
    <scope>NUCLEOTIDE SEQUENCE</scope>
    <source>
        <strain evidence="2">DAOM:BR144</strain>
    </source>
</reference>
<evidence type="ECO:0000313" key="2">
    <source>
        <dbReference type="Proteomes" id="UP000019132"/>
    </source>
</evidence>
<accession>K3X0J8</accession>
<name>K3X0J8_GLOUD</name>
<dbReference type="Proteomes" id="UP000019132">
    <property type="component" value="Unassembled WGS sequence"/>
</dbReference>
<reference evidence="2" key="2">
    <citation type="submission" date="2010-04" db="EMBL/GenBank/DDBJ databases">
        <authorList>
            <person name="Buell R."/>
            <person name="Hamilton J."/>
            <person name="Hostetler J."/>
        </authorList>
    </citation>
    <scope>NUCLEOTIDE SEQUENCE [LARGE SCALE GENOMIC DNA]</scope>
    <source>
        <strain evidence="2">DAOM:BR144</strain>
    </source>
</reference>
<dbReference type="HOGENOM" id="CLU_2643455_0_0_1"/>
<reference evidence="1" key="3">
    <citation type="submission" date="2015-02" db="UniProtKB">
        <authorList>
            <consortium name="EnsemblProtists"/>
        </authorList>
    </citation>
    <scope>IDENTIFICATION</scope>
    <source>
        <strain evidence="1">DAOM BR144</strain>
    </source>
</reference>
<dbReference type="AlphaFoldDB" id="K3X0J8"/>
<organism evidence="1 2">
    <name type="scientific">Globisporangium ultimum (strain ATCC 200006 / CBS 805.95 / DAOM BR144)</name>
    <name type="common">Pythium ultimum</name>
    <dbReference type="NCBI Taxonomy" id="431595"/>
    <lineage>
        <taxon>Eukaryota</taxon>
        <taxon>Sar</taxon>
        <taxon>Stramenopiles</taxon>
        <taxon>Oomycota</taxon>
        <taxon>Peronosporomycetes</taxon>
        <taxon>Pythiales</taxon>
        <taxon>Pythiaceae</taxon>
        <taxon>Globisporangium</taxon>
    </lineage>
</organism>
<dbReference type="EMBL" id="GL376592">
    <property type="status" value="NOT_ANNOTATED_CDS"/>
    <property type="molecule type" value="Genomic_DNA"/>
</dbReference>
<proteinExistence type="predicted"/>
<keyword evidence="2" id="KW-1185">Reference proteome</keyword>
<sequence length="77" mass="8498">MGLLEQPGVAQKGCASVGQLQVACSNRSLVELLGLSDVAQEHCDSRRRSARLNRSLEELMESLLYGRMEKSLEKPHS</sequence>